<dbReference type="PhylomeDB" id="T1JJH1"/>
<dbReference type="Pfam" id="PF00704">
    <property type="entry name" value="Glyco_hydro_18"/>
    <property type="match status" value="1"/>
</dbReference>
<dbReference type="PROSITE" id="PS51910">
    <property type="entry name" value="GH18_2"/>
    <property type="match status" value="1"/>
</dbReference>
<proteinExistence type="predicted"/>
<protein>
    <recommendedName>
        <fullName evidence="2">GH18 domain-containing protein</fullName>
    </recommendedName>
</protein>
<evidence type="ECO:0000313" key="3">
    <source>
        <dbReference type="EnsemblMetazoa" id="SMAR014001-PA"/>
    </source>
</evidence>
<dbReference type="SMART" id="SM00636">
    <property type="entry name" value="Glyco_18"/>
    <property type="match status" value="1"/>
</dbReference>
<dbReference type="Gene3D" id="3.20.20.80">
    <property type="entry name" value="Glycosidases"/>
    <property type="match status" value="1"/>
</dbReference>
<dbReference type="PANTHER" id="PTHR11177">
    <property type="entry name" value="CHITINASE"/>
    <property type="match status" value="1"/>
</dbReference>
<evidence type="ECO:0000256" key="1">
    <source>
        <dbReference type="ARBA" id="ARBA00023157"/>
    </source>
</evidence>
<dbReference type="InterPro" id="IPR050314">
    <property type="entry name" value="Glycosyl_Hydrlase_18"/>
</dbReference>
<dbReference type="GO" id="GO:0005576">
    <property type="term" value="C:extracellular region"/>
    <property type="evidence" value="ECO:0007669"/>
    <property type="project" value="TreeGrafter"/>
</dbReference>
<reference evidence="3" key="2">
    <citation type="submission" date="2015-02" db="UniProtKB">
        <authorList>
            <consortium name="EnsemblMetazoa"/>
        </authorList>
    </citation>
    <scope>IDENTIFICATION</scope>
</reference>
<dbReference type="FunFam" id="3.10.50.10:FF:000001">
    <property type="entry name" value="Chitinase 3-like 1"/>
    <property type="match status" value="1"/>
</dbReference>
<dbReference type="EMBL" id="JH431954">
    <property type="status" value="NOT_ANNOTATED_CDS"/>
    <property type="molecule type" value="Genomic_DNA"/>
</dbReference>
<dbReference type="SUPFAM" id="SSF54556">
    <property type="entry name" value="Chitinase insertion domain"/>
    <property type="match status" value="1"/>
</dbReference>
<dbReference type="OMA" id="THINYEF"/>
<keyword evidence="1" id="KW-1015">Disulfide bond</keyword>
<dbReference type="AlphaFoldDB" id="T1JJH1"/>
<feature type="domain" description="GH18" evidence="2">
    <location>
        <begin position="1"/>
        <end position="357"/>
    </location>
</feature>
<dbReference type="InterPro" id="IPR001223">
    <property type="entry name" value="Glyco_hydro18_cat"/>
</dbReference>
<evidence type="ECO:0000259" key="2">
    <source>
        <dbReference type="PROSITE" id="PS51910"/>
    </source>
</evidence>
<dbReference type="InterPro" id="IPR029070">
    <property type="entry name" value="Chitinase_insertion_sf"/>
</dbReference>
<keyword evidence="4" id="KW-1185">Reference proteome</keyword>
<dbReference type="GO" id="GO:0008061">
    <property type="term" value="F:chitin binding"/>
    <property type="evidence" value="ECO:0007669"/>
    <property type="project" value="InterPro"/>
</dbReference>
<dbReference type="GO" id="GO:0005975">
    <property type="term" value="P:carbohydrate metabolic process"/>
    <property type="evidence" value="ECO:0007669"/>
    <property type="project" value="InterPro"/>
</dbReference>
<dbReference type="PANTHER" id="PTHR11177:SF317">
    <property type="entry name" value="CHITINASE 12-RELATED"/>
    <property type="match status" value="1"/>
</dbReference>
<dbReference type="InterPro" id="IPR017853">
    <property type="entry name" value="GH"/>
</dbReference>
<evidence type="ECO:0000313" key="4">
    <source>
        <dbReference type="Proteomes" id="UP000014500"/>
    </source>
</evidence>
<dbReference type="Proteomes" id="UP000014500">
    <property type="component" value="Unassembled WGS sequence"/>
</dbReference>
<accession>T1JJH1</accession>
<name>T1JJH1_STRMM</name>
<sequence>MCYYLSWTALNFEPEQIDPFLCTHLTYAYAKLSEENYIIQPQNLAHDFEFNGGLDLYKRLNAVKYLNPKLKVLLGLGGVLDSRRTAKHNSSGSKYTKLMETESMRRHFIDHAVNYLIYFGFDGLELHWEYPNAEDNVNLGKFIKECNIHFAMNNLLLTMNLATNPSIMDAYDVEIINRFTDFVHLMTYDFHGYYEGVTNFISPLYAFQPENSVDVAVKEFIKRGLDPEKIVVGIATYAKSYTLLRASINGVGSPVIGPGHEGPFTKTMGYLSYYEVCGNNWWHIEDKSGYTGAYVVKNQQWASYNDQKSVITKSQYVLKEKLLGVSFWSLDQDDFSDLCRRGHFPLINAAKKELNRTEPGLVAVDRCMTDGFYRDQLDCRKFFECSRGM</sequence>
<dbReference type="GO" id="GO:0006032">
    <property type="term" value="P:chitin catabolic process"/>
    <property type="evidence" value="ECO:0007669"/>
    <property type="project" value="TreeGrafter"/>
</dbReference>
<dbReference type="Gene3D" id="3.10.50.10">
    <property type="match status" value="1"/>
</dbReference>
<organism evidence="3 4">
    <name type="scientific">Strigamia maritima</name>
    <name type="common">European centipede</name>
    <name type="synonym">Geophilus maritimus</name>
    <dbReference type="NCBI Taxonomy" id="126957"/>
    <lineage>
        <taxon>Eukaryota</taxon>
        <taxon>Metazoa</taxon>
        <taxon>Ecdysozoa</taxon>
        <taxon>Arthropoda</taxon>
        <taxon>Myriapoda</taxon>
        <taxon>Chilopoda</taxon>
        <taxon>Pleurostigmophora</taxon>
        <taxon>Geophilomorpha</taxon>
        <taxon>Linotaeniidae</taxon>
        <taxon>Strigamia</taxon>
    </lineage>
</organism>
<dbReference type="GO" id="GO:0004568">
    <property type="term" value="F:chitinase activity"/>
    <property type="evidence" value="ECO:0007669"/>
    <property type="project" value="TreeGrafter"/>
</dbReference>
<dbReference type="eggNOG" id="KOG2806">
    <property type="taxonomic scope" value="Eukaryota"/>
</dbReference>
<reference evidence="4" key="1">
    <citation type="submission" date="2011-05" db="EMBL/GenBank/DDBJ databases">
        <authorList>
            <person name="Richards S.R."/>
            <person name="Qu J."/>
            <person name="Jiang H."/>
            <person name="Jhangiani S.N."/>
            <person name="Agravi P."/>
            <person name="Goodspeed R."/>
            <person name="Gross S."/>
            <person name="Mandapat C."/>
            <person name="Jackson L."/>
            <person name="Mathew T."/>
            <person name="Pu L."/>
            <person name="Thornton R."/>
            <person name="Saada N."/>
            <person name="Wilczek-Boney K.B."/>
            <person name="Lee S."/>
            <person name="Kovar C."/>
            <person name="Wu Y."/>
            <person name="Scherer S.E."/>
            <person name="Worley K.C."/>
            <person name="Muzny D.M."/>
            <person name="Gibbs R."/>
        </authorList>
    </citation>
    <scope>NUCLEOTIDE SEQUENCE</scope>
    <source>
        <strain evidence="4">Brora</strain>
    </source>
</reference>
<dbReference type="HOGENOM" id="CLU_002833_3_0_1"/>
<dbReference type="SUPFAM" id="SSF51445">
    <property type="entry name" value="(Trans)glycosidases"/>
    <property type="match status" value="1"/>
</dbReference>
<dbReference type="EnsemblMetazoa" id="SMAR014001-RA">
    <property type="protein sequence ID" value="SMAR014001-PA"/>
    <property type="gene ID" value="SMAR014001"/>
</dbReference>
<dbReference type="InterPro" id="IPR011583">
    <property type="entry name" value="Chitinase_II/V-like_cat"/>
</dbReference>
<dbReference type="STRING" id="126957.T1JJH1"/>